<dbReference type="RefSeq" id="WP_173967136.1">
    <property type="nucleotide sequence ID" value="NZ_CADCST010000100.1"/>
</dbReference>
<name>A0ABN7EM85_9FLAO</name>
<proteinExistence type="predicted"/>
<keyword evidence="2" id="KW-1185">Reference proteome</keyword>
<organism evidence="1 2">
    <name type="scientific">Flavobacterium collinsii</name>
    <dbReference type="NCBI Taxonomy" id="1114861"/>
    <lineage>
        <taxon>Bacteria</taxon>
        <taxon>Pseudomonadati</taxon>
        <taxon>Bacteroidota</taxon>
        <taxon>Flavobacteriia</taxon>
        <taxon>Flavobacteriales</taxon>
        <taxon>Flavobacteriaceae</taxon>
        <taxon>Flavobacterium</taxon>
    </lineage>
</organism>
<evidence type="ECO:0000313" key="1">
    <source>
        <dbReference type="EMBL" id="CAA9200416.1"/>
    </source>
</evidence>
<accession>A0ABN7EM85</accession>
<dbReference type="Proteomes" id="UP000474567">
    <property type="component" value="Unassembled WGS sequence"/>
</dbReference>
<dbReference type="Gene3D" id="2.130.10.10">
    <property type="entry name" value="YVTN repeat-like/Quinoprotein amine dehydrogenase"/>
    <property type="match status" value="1"/>
</dbReference>
<evidence type="ECO:0008006" key="3">
    <source>
        <dbReference type="Google" id="ProtNLM"/>
    </source>
</evidence>
<protein>
    <recommendedName>
        <fullName evidence="3">Protein TolB</fullName>
    </recommendedName>
</protein>
<sequence length="358" mass="40988">MHKILLGAVLLFTIYSCENGSNDSKKIKEEKITLQTNVIDAEYSKKTDQLVYVSSNPSQVNIFNSSTESLQKISLAYTPTCISISQNGNTAVVGHDGHITHLNLKNPSIIQTYDISCSALDIVLGNNRWAYVFPEKDQWTYIKSVNMNLEYNYEMPRSIYNQISAGTKGRLHPSGKYIYSQSPLSRAKVQRLTIKKGDIDDQYESNFEEENYTIPSIWFSEDGNRLFTRERSVLKTSELNNLDAVYNGKIPSESNYKIDWLDHSSSKGKLYVIFSNDDKWNPIKSNNIYVFNDSDLSYVNKFDLEKYFNQTKKNSVETYDAVPYFVFSNSTGNRLFVVTKALDSDLVNKWAIQKININ</sequence>
<dbReference type="EMBL" id="CADCST010000100">
    <property type="protein sequence ID" value="CAA9200416.1"/>
    <property type="molecule type" value="Genomic_DNA"/>
</dbReference>
<dbReference type="InterPro" id="IPR015943">
    <property type="entry name" value="WD40/YVTN_repeat-like_dom_sf"/>
</dbReference>
<gene>
    <name evidence="1" type="ORF">FLACOL7796_03227</name>
</gene>
<evidence type="ECO:0000313" key="2">
    <source>
        <dbReference type="Proteomes" id="UP000474567"/>
    </source>
</evidence>
<dbReference type="PROSITE" id="PS51257">
    <property type="entry name" value="PROKAR_LIPOPROTEIN"/>
    <property type="match status" value="1"/>
</dbReference>
<comment type="caution">
    <text evidence="1">The sequence shown here is derived from an EMBL/GenBank/DDBJ whole genome shotgun (WGS) entry which is preliminary data.</text>
</comment>
<reference evidence="1 2" key="1">
    <citation type="submission" date="2020-02" db="EMBL/GenBank/DDBJ databases">
        <authorList>
            <person name="Criscuolo A."/>
        </authorList>
    </citation>
    <scope>NUCLEOTIDE SEQUENCE [LARGE SCALE GENOMIC DNA]</scope>
    <source>
        <strain evidence="1">CECT7796</strain>
    </source>
</reference>
<dbReference type="SUPFAM" id="SSF75011">
    <property type="entry name" value="3-carboxy-cis,cis-mucoante lactonizing enzyme"/>
    <property type="match status" value="1"/>
</dbReference>